<keyword evidence="1" id="KW-0040">ANK repeat</keyword>
<evidence type="ECO:0008006" key="5">
    <source>
        <dbReference type="Google" id="ProtNLM"/>
    </source>
</evidence>
<feature type="compositionally biased region" description="Acidic residues" evidence="2">
    <location>
        <begin position="1"/>
        <end position="11"/>
    </location>
</feature>
<dbReference type="PANTHER" id="PTHR22677">
    <property type="entry name" value="ANKYRIN REPEAT DOMAIN-CONTAINING PROTEIN 60"/>
    <property type="match status" value="1"/>
</dbReference>
<sequence length="208" mass="23314">MTADDITAENEETSKDGTEGEDVNSTAATSDPGEIGIVLKCVFKNDIERLTRCFEDEEDTYKEVVGELLNQRDNEGKSPLDLAAILGRHAMLKELLNRGVEVNESTSKGYRALHHAAAWGRVECLKILVEGGANLHHKTTYDETARDIALRYKQTECVDFLDWADAKQKLADYITSIQDLMADPEKIQGRIDRTEKCCLQDPFHILAQ</sequence>
<feature type="region of interest" description="Disordered" evidence="2">
    <location>
        <begin position="1"/>
        <end position="30"/>
    </location>
</feature>
<evidence type="ECO:0000256" key="1">
    <source>
        <dbReference type="PROSITE-ProRule" id="PRU00023"/>
    </source>
</evidence>
<dbReference type="SMART" id="SM00248">
    <property type="entry name" value="ANK"/>
    <property type="match status" value="2"/>
</dbReference>
<evidence type="ECO:0000256" key="2">
    <source>
        <dbReference type="SAM" id="MobiDB-lite"/>
    </source>
</evidence>
<protein>
    <recommendedName>
        <fullName evidence="5">Ankyrin repeat domain-containing protein 45</fullName>
    </recommendedName>
</protein>
<dbReference type="Proteomes" id="UP001208570">
    <property type="component" value="Unassembled WGS sequence"/>
</dbReference>
<dbReference type="InterPro" id="IPR036770">
    <property type="entry name" value="Ankyrin_rpt-contain_sf"/>
</dbReference>
<gene>
    <name evidence="3" type="ORF">LSH36_682g00039</name>
</gene>
<dbReference type="InterPro" id="IPR039323">
    <property type="entry name" value="ANKRD_45/46/60"/>
</dbReference>
<organism evidence="3 4">
    <name type="scientific">Paralvinella palmiformis</name>
    <dbReference type="NCBI Taxonomy" id="53620"/>
    <lineage>
        <taxon>Eukaryota</taxon>
        <taxon>Metazoa</taxon>
        <taxon>Spiralia</taxon>
        <taxon>Lophotrochozoa</taxon>
        <taxon>Annelida</taxon>
        <taxon>Polychaeta</taxon>
        <taxon>Sedentaria</taxon>
        <taxon>Canalipalpata</taxon>
        <taxon>Terebellida</taxon>
        <taxon>Terebelliformia</taxon>
        <taxon>Alvinellidae</taxon>
        <taxon>Paralvinella</taxon>
    </lineage>
</organism>
<dbReference type="SUPFAM" id="SSF48403">
    <property type="entry name" value="Ankyrin repeat"/>
    <property type="match status" value="1"/>
</dbReference>
<keyword evidence="4" id="KW-1185">Reference proteome</keyword>
<dbReference type="Pfam" id="PF13637">
    <property type="entry name" value="Ank_4"/>
    <property type="match status" value="1"/>
</dbReference>
<dbReference type="PROSITE" id="PS50088">
    <property type="entry name" value="ANK_REPEAT"/>
    <property type="match status" value="2"/>
</dbReference>
<dbReference type="InterPro" id="IPR002110">
    <property type="entry name" value="Ankyrin_rpt"/>
</dbReference>
<feature type="repeat" description="ANK" evidence="1">
    <location>
        <begin position="108"/>
        <end position="140"/>
    </location>
</feature>
<comment type="caution">
    <text evidence="3">The sequence shown here is derived from an EMBL/GenBank/DDBJ whole genome shotgun (WGS) entry which is preliminary data.</text>
</comment>
<dbReference type="PANTHER" id="PTHR22677:SF4">
    <property type="entry name" value="USHER SYNDROME TYPE-1G PROTEIN-LIKE PROTEIN"/>
    <property type="match status" value="1"/>
</dbReference>
<accession>A0AAD9J2N0</accession>
<dbReference type="Gene3D" id="1.25.40.20">
    <property type="entry name" value="Ankyrin repeat-containing domain"/>
    <property type="match status" value="1"/>
</dbReference>
<dbReference type="EMBL" id="JAODUP010000682">
    <property type="protein sequence ID" value="KAK2145424.1"/>
    <property type="molecule type" value="Genomic_DNA"/>
</dbReference>
<proteinExistence type="predicted"/>
<dbReference type="PROSITE" id="PS50297">
    <property type="entry name" value="ANK_REP_REGION"/>
    <property type="match status" value="2"/>
</dbReference>
<evidence type="ECO:0000313" key="4">
    <source>
        <dbReference type="Proteomes" id="UP001208570"/>
    </source>
</evidence>
<name>A0AAD9J2N0_9ANNE</name>
<dbReference type="AlphaFoldDB" id="A0AAD9J2N0"/>
<evidence type="ECO:0000313" key="3">
    <source>
        <dbReference type="EMBL" id="KAK2145424.1"/>
    </source>
</evidence>
<feature type="repeat" description="ANK" evidence="1">
    <location>
        <begin position="75"/>
        <end position="107"/>
    </location>
</feature>
<reference evidence="3" key="1">
    <citation type="journal article" date="2023" name="Mol. Biol. Evol.">
        <title>Third-Generation Sequencing Reveals the Adaptive Role of the Epigenome in Three Deep-Sea Polychaetes.</title>
        <authorList>
            <person name="Perez M."/>
            <person name="Aroh O."/>
            <person name="Sun Y."/>
            <person name="Lan Y."/>
            <person name="Juniper S.K."/>
            <person name="Young C.R."/>
            <person name="Angers B."/>
            <person name="Qian P.Y."/>
        </authorList>
    </citation>
    <scope>NUCLEOTIDE SEQUENCE</scope>
    <source>
        <strain evidence="3">P08H-3</strain>
    </source>
</reference>